<protein>
    <submittedName>
        <fullName evidence="1">GIY-YIG nuclease family protein</fullName>
    </submittedName>
</protein>
<proteinExistence type="predicted"/>
<name>A0A6P1MG50_9FIRM</name>
<evidence type="ECO:0000313" key="2">
    <source>
        <dbReference type="Proteomes" id="UP000463883"/>
    </source>
</evidence>
<evidence type="ECO:0000313" key="1">
    <source>
        <dbReference type="EMBL" id="QHI72711.1"/>
    </source>
</evidence>
<gene>
    <name evidence="1" type="ORF">Ami3637_10150</name>
</gene>
<reference evidence="1 2" key="1">
    <citation type="submission" date="2020-01" db="EMBL/GenBank/DDBJ databases">
        <title>Genomic analysis of Aminipila sp. CBA3637.</title>
        <authorList>
            <person name="Kim Y.B."/>
            <person name="Roh S.W."/>
        </authorList>
    </citation>
    <scope>NUCLEOTIDE SEQUENCE [LARGE SCALE GENOMIC DNA]</scope>
    <source>
        <strain evidence="1 2">CBA3637</strain>
    </source>
</reference>
<dbReference type="EMBL" id="CP047591">
    <property type="protein sequence ID" value="QHI72711.1"/>
    <property type="molecule type" value="Genomic_DNA"/>
</dbReference>
<dbReference type="Proteomes" id="UP000463883">
    <property type="component" value="Chromosome"/>
</dbReference>
<dbReference type="RefSeq" id="WP_162362478.1">
    <property type="nucleotide sequence ID" value="NZ_CP047591.1"/>
</dbReference>
<keyword evidence="2" id="KW-1185">Reference proteome</keyword>
<organism evidence="1 2">
    <name type="scientific">Aminipila terrae</name>
    <dbReference type="NCBI Taxonomy" id="2697030"/>
    <lineage>
        <taxon>Bacteria</taxon>
        <taxon>Bacillati</taxon>
        <taxon>Bacillota</taxon>
        <taxon>Clostridia</taxon>
        <taxon>Peptostreptococcales</taxon>
        <taxon>Anaerovoracaceae</taxon>
        <taxon>Aminipila</taxon>
    </lineage>
</organism>
<dbReference type="AlphaFoldDB" id="A0A6P1MG50"/>
<dbReference type="CDD" id="cd10451">
    <property type="entry name" value="GIY-YIG_LuxR_like"/>
    <property type="match status" value="1"/>
</dbReference>
<dbReference type="Gene3D" id="3.40.1440.10">
    <property type="entry name" value="GIY-YIG endonuclease"/>
    <property type="match status" value="1"/>
</dbReference>
<accession>A0A6P1MG50</accession>
<sequence length="114" mass="13484">MDKQSRKQLLEQYKNRTVTGGVYYIKCNGNGRTWIKSTQDMVGEKNRFDFSVSINSCMEPAMLTEWNKYGADSFSLIILEEIKKKDTQTDREFTDDIEVLLDMWLEKQREQNLK</sequence>
<dbReference type="InterPro" id="IPR035901">
    <property type="entry name" value="GIY-YIG_endonuc_sf"/>
</dbReference>
<dbReference type="KEGG" id="amic:Ami3637_10150"/>